<dbReference type="GeneID" id="67743402"/>
<sequence length="64" mass="7973">MMIFYDGEHIFPERANEFKNFLKKYLMEHQAEYLLEQKTFVYDSDCDEFLESDIQEFYKIWLMA</sequence>
<comment type="caution">
    <text evidence="1">The sequence shown here is derived from an EMBL/GenBank/DDBJ whole genome shotgun (WGS) entry which is preliminary data.</text>
</comment>
<evidence type="ECO:0000313" key="1">
    <source>
        <dbReference type="EMBL" id="MCF0263702.1"/>
    </source>
</evidence>
<gene>
    <name evidence="1" type="ORF">KW868_04380</name>
</gene>
<proteinExistence type="predicted"/>
<name>A0A077KXA0_ACIGI</name>
<dbReference type="RefSeq" id="WP_004721972.1">
    <property type="nucleotide sequence ID" value="NZ_AP014630.1"/>
</dbReference>
<dbReference type="KEGG" id="agu:AS4_12860"/>
<accession>A0A077KXA0</accession>
<evidence type="ECO:0000313" key="2">
    <source>
        <dbReference type="Proteomes" id="UP000887320"/>
    </source>
</evidence>
<dbReference type="AlphaFoldDB" id="A0A077KXA0"/>
<protein>
    <submittedName>
        <fullName evidence="1">Uncharacterized protein</fullName>
    </submittedName>
</protein>
<reference evidence="1" key="1">
    <citation type="submission" date="2021-07" db="EMBL/GenBank/DDBJ databases">
        <authorList>
            <person name="Fernandez M."/>
            <person name="Pereira P."/>
            <person name="Torres Tejerizo G.A."/>
            <person name="Gonzalez P."/>
            <person name="Agostini E."/>
        </authorList>
    </citation>
    <scope>NUCLEOTIDE SEQUENCE</scope>
    <source>
        <strain evidence="1">SFC 500-1A</strain>
    </source>
</reference>
<dbReference type="EMBL" id="JAHWXT010000001">
    <property type="protein sequence ID" value="MCF0263702.1"/>
    <property type="molecule type" value="Genomic_DNA"/>
</dbReference>
<organism evidence="1 2">
    <name type="scientific">Acinetobacter guillouiae</name>
    <name type="common">Acinetobacter genomosp. 11</name>
    <dbReference type="NCBI Taxonomy" id="106649"/>
    <lineage>
        <taxon>Bacteria</taxon>
        <taxon>Pseudomonadati</taxon>
        <taxon>Pseudomonadota</taxon>
        <taxon>Gammaproteobacteria</taxon>
        <taxon>Moraxellales</taxon>
        <taxon>Moraxellaceae</taxon>
        <taxon>Acinetobacter</taxon>
    </lineage>
</organism>
<dbReference type="Proteomes" id="UP000887320">
    <property type="component" value="Unassembled WGS sequence"/>
</dbReference>